<evidence type="ECO:0000313" key="2">
    <source>
        <dbReference type="Proteomes" id="UP000425960"/>
    </source>
</evidence>
<sequence length="52" mass="5557">MRVCIQGEAVGDLLFSKDNINERQQYGKAGQTGGEYGGNPLTIVATLDAIED</sequence>
<protein>
    <submittedName>
        <fullName evidence="1">Uncharacterized protein</fullName>
    </submittedName>
</protein>
<dbReference type="AlphaFoldDB" id="A0A5K7ZSL2"/>
<name>A0A5K7ZSL2_9BACT</name>
<proteinExistence type="predicted"/>
<dbReference type="EMBL" id="AP021876">
    <property type="protein sequence ID" value="BBO83201.1"/>
    <property type="molecule type" value="Genomic_DNA"/>
</dbReference>
<dbReference type="Proteomes" id="UP000425960">
    <property type="component" value="Chromosome"/>
</dbReference>
<evidence type="ECO:0000313" key="1">
    <source>
        <dbReference type="EMBL" id="BBO83201.1"/>
    </source>
</evidence>
<reference evidence="1 2" key="1">
    <citation type="submission" date="2019-11" db="EMBL/GenBank/DDBJ databases">
        <title>Comparative genomics of hydrocarbon-degrading Desulfosarcina strains.</title>
        <authorList>
            <person name="Watanabe M."/>
            <person name="Kojima H."/>
            <person name="Fukui M."/>
        </authorList>
    </citation>
    <scope>NUCLEOTIDE SEQUENCE [LARGE SCALE GENOMIC DNA]</scope>
    <source>
        <strain evidence="1 2">28bB2T</strain>
    </source>
</reference>
<gene>
    <name evidence="1" type="ORF">DSCO28_37670</name>
</gene>
<accession>A0A5K7ZSL2</accession>
<organism evidence="1 2">
    <name type="scientific">Desulfosarcina ovata subsp. sediminis</name>
    <dbReference type="NCBI Taxonomy" id="885957"/>
    <lineage>
        <taxon>Bacteria</taxon>
        <taxon>Pseudomonadati</taxon>
        <taxon>Thermodesulfobacteriota</taxon>
        <taxon>Desulfobacteria</taxon>
        <taxon>Desulfobacterales</taxon>
        <taxon>Desulfosarcinaceae</taxon>
        <taxon>Desulfosarcina</taxon>
    </lineage>
</organism>
<dbReference type="KEGG" id="dov:DSCO28_37670"/>